<evidence type="ECO:0000256" key="3">
    <source>
        <dbReference type="ARBA" id="ARBA00023163"/>
    </source>
</evidence>
<organism evidence="5 6">
    <name type="scientific">Pseudomonas abyssi</name>
    <dbReference type="NCBI Taxonomy" id="170540"/>
    <lineage>
        <taxon>Bacteria</taxon>
        <taxon>Pseudomonadati</taxon>
        <taxon>Pseudomonadota</taxon>
        <taxon>Gammaproteobacteria</taxon>
        <taxon>Pseudomonadales</taxon>
        <taxon>Pseudomonadaceae</taxon>
        <taxon>Pseudomonas</taxon>
    </lineage>
</organism>
<dbReference type="GO" id="GO:0003700">
    <property type="term" value="F:DNA-binding transcription factor activity"/>
    <property type="evidence" value="ECO:0007669"/>
    <property type="project" value="InterPro"/>
</dbReference>
<dbReference type="AlphaFoldDB" id="A0A2A3MDK8"/>
<name>A0A2A3MDK8_9PSED</name>
<evidence type="ECO:0000256" key="1">
    <source>
        <dbReference type="ARBA" id="ARBA00023015"/>
    </source>
</evidence>
<evidence type="ECO:0000313" key="5">
    <source>
        <dbReference type="EMBL" id="PBK02919.1"/>
    </source>
</evidence>
<dbReference type="InterPro" id="IPR036388">
    <property type="entry name" value="WH-like_DNA-bd_sf"/>
</dbReference>
<dbReference type="InterPro" id="IPR039422">
    <property type="entry name" value="MarR/SlyA-like"/>
</dbReference>
<keyword evidence="6" id="KW-1185">Reference proteome</keyword>
<dbReference type="PROSITE" id="PS01117">
    <property type="entry name" value="HTH_MARR_1"/>
    <property type="match status" value="1"/>
</dbReference>
<evidence type="ECO:0000313" key="6">
    <source>
        <dbReference type="Proteomes" id="UP000242313"/>
    </source>
</evidence>
<dbReference type="GO" id="GO:0006950">
    <property type="term" value="P:response to stress"/>
    <property type="evidence" value="ECO:0007669"/>
    <property type="project" value="TreeGrafter"/>
</dbReference>
<dbReference type="PROSITE" id="PS50995">
    <property type="entry name" value="HTH_MARR_2"/>
    <property type="match status" value="1"/>
</dbReference>
<comment type="caution">
    <text evidence="5">The sequence shown here is derived from an EMBL/GenBank/DDBJ whole genome shotgun (WGS) entry which is preliminary data.</text>
</comment>
<gene>
    <name evidence="5" type="ORF">CNQ84_17385</name>
</gene>
<evidence type="ECO:0000259" key="4">
    <source>
        <dbReference type="PROSITE" id="PS50995"/>
    </source>
</evidence>
<evidence type="ECO:0000256" key="2">
    <source>
        <dbReference type="ARBA" id="ARBA00023125"/>
    </source>
</evidence>
<keyword evidence="1" id="KW-0805">Transcription regulation</keyword>
<keyword evidence="2" id="KW-0238">DNA-binding</keyword>
<dbReference type="Gene3D" id="1.10.10.10">
    <property type="entry name" value="Winged helix-like DNA-binding domain superfamily/Winged helix DNA-binding domain"/>
    <property type="match status" value="1"/>
</dbReference>
<dbReference type="InterPro" id="IPR000835">
    <property type="entry name" value="HTH_MarR-typ"/>
</dbReference>
<feature type="domain" description="HTH marR-type" evidence="4">
    <location>
        <begin position="15"/>
        <end position="149"/>
    </location>
</feature>
<keyword evidence="3" id="KW-0804">Transcription</keyword>
<dbReference type="GO" id="GO:0003677">
    <property type="term" value="F:DNA binding"/>
    <property type="evidence" value="ECO:0007669"/>
    <property type="project" value="UniProtKB-KW"/>
</dbReference>
<proteinExistence type="predicted"/>
<dbReference type="InterPro" id="IPR023187">
    <property type="entry name" value="Tscrpt_reg_MarR-type_CS"/>
</dbReference>
<dbReference type="Proteomes" id="UP000242313">
    <property type="component" value="Unassembled WGS sequence"/>
</dbReference>
<dbReference type="Pfam" id="PF12802">
    <property type="entry name" value="MarR_2"/>
    <property type="match status" value="1"/>
</dbReference>
<dbReference type="SMART" id="SM00347">
    <property type="entry name" value="HTH_MARR"/>
    <property type="match status" value="1"/>
</dbReference>
<sequence>MVDTVNLLEPSPMQRPSLSHALQQVAHAYRGHMAQTIRQADLPLPGTHVRALKAVCYMEGCTAQRIAQRMRRDKAQITRVLNDLLDSGLILKACNPADKRSQILHPTSAGEMMMQRIQALEQQTLTRMTRDLTQEEVEHFIRIAWHMTQNLEGDLPPDN</sequence>
<dbReference type="InterPro" id="IPR036390">
    <property type="entry name" value="WH_DNA-bd_sf"/>
</dbReference>
<dbReference type="SUPFAM" id="SSF46785">
    <property type="entry name" value="Winged helix' DNA-binding domain"/>
    <property type="match status" value="1"/>
</dbReference>
<dbReference type="EMBL" id="NTMR01000027">
    <property type="protein sequence ID" value="PBK02919.1"/>
    <property type="molecule type" value="Genomic_DNA"/>
</dbReference>
<reference evidence="5 6" key="1">
    <citation type="submission" date="2017-09" db="EMBL/GenBank/DDBJ databases">
        <title>Pseudomonas abyssi sp. nov. isolated from Abyssopelagic Water.</title>
        <authorList>
            <person name="Wei Y."/>
        </authorList>
    </citation>
    <scope>NUCLEOTIDE SEQUENCE [LARGE SCALE GENOMIC DNA]</scope>
    <source>
        <strain evidence="5 6">MT5</strain>
    </source>
</reference>
<protein>
    <submittedName>
        <fullName evidence="5">MarR family transcriptional regulator</fullName>
    </submittedName>
</protein>
<dbReference type="PANTHER" id="PTHR33164">
    <property type="entry name" value="TRANSCRIPTIONAL REGULATOR, MARR FAMILY"/>
    <property type="match status" value="1"/>
</dbReference>
<dbReference type="PANTHER" id="PTHR33164:SF43">
    <property type="entry name" value="HTH-TYPE TRANSCRIPTIONAL REPRESSOR YETL"/>
    <property type="match status" value="1"/>
</dbReference>
<accession>A0A2A3MDK8</accession>